<dbReference type="InterPro" id="IPR029756">
    <property type="entry name" value="MTH1187/YkoF-like"/>
</dbReference>
<organism evidence="2 3">
    <name type="scientific">Aerococcus viridans</name>
    <dbReference type="NCBI Taxonomy" id="1377"/>
    <lineage>
        <taxon>Bacteria</taxon>
        <taxon>Bacillati</taxon>
        <taxon>Bacillota</taxon>
        <taxon>Bacilli</taxon>
        <taxon>Lactobacillales</taxon>
        <taxon>Aerococcaceae</taxon>
        <taxon>Aerococcus</taxon>
    </lineage>
</organism>
<dbReference type="AlphaFoldDB" id="A0A2N6UDK6"/>
<dbReference type="Proteomes" id="UP000235701">
    <property type="component" value="Unassembled WGS sequence"/>
</dbReference>
<keyword evidence="3" id="KW-1185">Reference proteome</keyword>
<dbReference type="RefSeq" id="WP_102199218.1">
    <property type="nucleotide sequence ID" value="NZ_PNHQ01000011.1"/>
</dbReference>
<dbReference type="EMBL" id="PNHQ01000011">
    <property type="protein sequence ID" value="PMC79637.1"/>
    <property type="molecule type" value="Genomic_DNA"/>
</dbReference>
<evidence type="ECO:0000313" key="2">
    <source>
        <dbReference type="EMBL" id="PMC79637.1"/>
    </source>
</evidence>
<evidence type="ECO:0000259" key="1">
    <source>
        <dbReference type="Pfam" id="PF07615"/>
    </source>
</evidence>
<gene>
    <name evidence="2" type="ORF">CJ191_05455</name>
</gene>
<evidence type="ECO:0000313" key="3">
    <source>
        <dbReference type="Proteomes" id="UP000235701"/>
    </source>
</evidence>
<feature type="domain" description="Thiamin/hydroxymethyl pyrimidine-binding YkoF putative" evidence="1">
    <location>
        <begin position="23"/>
        <end position="102"/>
    </location>
</feature>
<dbReference type="Gene3D" id="3.30.70.930">
    <property type="match status" value="2"/>
</dbReference>
<name>A0A2N6UDK6_9LACT</name>
<accession>A0A2N6UDK6</accession>
<feature type="domain" description="Thiamin/hydroxymethyl pyrimidine-binding YkoF putative" evidence="1">
    <location>
        <begin position="131"/>
        <end position="205"/>
    </location>
</feature>
<sequence length="210" mass="23320">MSKKEYVSYGSCAVGVPGSKEGIAGIRFNLAPMSDDFVDIILSSLENVDTSMVWSETDPTSTVYRGRESAVFDSVRAVFSQAYHDDVHMSIHMTISKGCPGDHDADYTLDYDDKRINNRNSREISFPVVGKFSLYPMGSDNYMSLIEEVVNNGIDRGVFAGSGHYTTYLQGDVHDVFDYLEYVAERAGKDVSHYIIEASLFCNLPEGESL</sequence>
<dbReference type="Pfam" id="PF07615">
    <property type="entry name" value="Ykof"/>
    <property type="match status" value="2"/>
</dbReference>
<proteinExistence type="predicted"/>
<comment type="caution">
    <text evidence="2">The sequence shown here is derived from an EMBL/GenBank/DDBJ whole genome shotgun (WGS) entry which is preliminary data.</text>
</comment>
<protein>
    <submittedName>
        <fullName evidence="2">Thiamine-binding protein</fullName>
    </submittedName>
</protein>
<dbReference type="SUPFAM" id="SSF89957">
    <property type="entry name" value="MTH1187/YkoF-like"/>
    <property type="match status" value="1"/>
</dbReference>
<dbReference type="OrthoDB" id="7767286at2"/>
<reference evidence="2 3" key="1">
    <citation type="submission" date="2017-09" db="EMBL/GenBank/DDBJ databases">
        <title>Bacterial strain isolated from the female urinary microbiota.</title>
        <authorList>
            <person name="Thomas-White K."/>
            <person name="Kumar N."/>
            <person name="Forster S."/>
            <person name="Putonti C."/>
            <person name="Lawley T."/>
            <person name="Wolfe A.J."/>
        </authorList>
    </citation>
    <scope>NUCLEOTIDE SEQUENCE [LARGE SCALE GENOMIC DNA]</scope>
    <source>
        <strain evidence="2 3">UMB0240</strain>
    </source>
</reference>
<dbReference type="InterPro" id="IPR011522">
    <property type="entry name" value="Thiamin/HMP-bd_put_YkoF"/>
</dbReference>